<dbReference type="InterPro" id="IPR003439">
    <property type="entry name" value="ABC_transporter-like_ATP-bd"/>
</dbReference>
<keyword evidence="4 6" id="KW-0067">ATP-binding</keyword>
<dbReference type="Pfam" id="PF00005">
    <property type="entry name" value="ABC_tran"/>
    <property type="match status" value="2"/>
</dbReference>
<evidence type="ECO:0000313" key="7">
    <source>
        <dbReference type="Proteomes" id="UP001236014"/>
    </source>
</evidence>
<dbReference type="EMBL" id="CP127294">
    <property type="protein sequence ID" value="WIX75636.1"/>
    <property type="molecule type" value="Genomic_DNA"/>
</dbReference>
<evidence type="ECO:0000259" key="5">
    <source>
        <dbReference type="PROSITE" id="PS50893"/>
    </source>
</evidence>
<feature type="domain" description="ABC transporter" evidence="5">
    <location>
        <begin position="265"/>
        <end position="522"/>
    </location>
</feature>
<evidence type="ECO:0000256" key="2">
    <source>
        <dbReference type="ARBA" id="ARBA00022737"/>
    </source>
</evidence>
<accession>A0A9Y2IAX9</accession>
<sequence>MSRLVPRQSEAAEAVADVGGQPTLSVRNLSKAFGSTQALWPLDLDIRQGEIHALLGENGSGKSTFIKSLSGYHVADTGSVEVCGESLTLGSVKSAHDLGCRFVHQDLGLIRTETVLDNLCAGGSYRTVFGTISGRANRQAAMADLARAGVDIDPKRRLETLSPAEQTAVAVARALRSDDGAEPKLLVLDEPTARLPQKEVAQLLDIVRAVARAGVAVIYVSHRVDEVLEVADTATVLRDGHKVATRDVKELDRRSLVDLLVGDALDDVDISSHNAPTVDAPVLLAVDSLSSAELDRVSFEVKRGEVVGIAGITGSGRESILATVFGELPRVTGSVRVGGSEIKAERPDLSIKDGVAYVPPDRKIRGSIADSSARENLMLVDLTKHWKFPKISRRGEHAEVMRWFERFSVRPGDDADRTLSAFSGGNQQKILFGKWMRTEPRVLLLDEPTQGVDIAAKAELHKQILAAATDGGACAVISSSDTEELISVCHRILVMRHGRIVGTLRGKDKTVVNLSHTAFGTAGEARK</sequence>
<proteinExistence type="predicted"/>
<dbReference type="SUPFAM" id="SSF52540">
    <property type="entry name" value="P-loop containing nucleoside triphosphate hydrolases"/>
    <property type="match status" value="2"/>
</dbReference>
<dbReference type="PROSITE" id="PS00211">
    <property type="entry name" value="ABC_TRANSPORTER_1"/>
    <property type="match status" value="1"/>
</dbReference>
<reference evidence="6 7" key="1">
    <citation type="submission" date="2023-06" db="EMBL/GenBank/DDBJ databases">
        <authorList>
            <person name="Oyuntsetseg B."/>
            <person name="Kim S.B."/>
        </authorList>
    </citation>
    <scope>NUCLEOTIDE SEQUENCE [LARGE SCALE GENOMIC DNA]</scope>
    <source>
        <strain evidence="6 7">2-15</strain>
    </source>
</reference>
<name>A0A9Y2IAX9_9PSEU</name>
<feature type="domain" description="ABC transporter" evidence="5">
    <location>
        <begin position="24"/>
        <end position="264"/>
    </location>
</feature>
<keyword evidence="1" id="KW-0813">Transport</keyword>
<dbReference type="InterPro" id="IPR017871">
    <property type="entry name" value="ABC_transporter-like_CS"/>
</dbReference>
<evidence type="ECO:0000256" key="1">
    <source>
        <dbReference type="ARBA" id="ARBA00022448"/>
    </source>
</evidence>
<keyword evidence="3" id="KW-0547">Nucleotide-binding</keyword>
<dbReference type="InterPro" id="IPR027417">
    <property type="entry name" value="P-loop_NTPase"/>
</dbReference>
<dbReference type="SMART" id="SM00382">
    <property type="entry name" value="AAA"/>
    <property type="match status" value="2"/>
</dbReference>
<dbReference type="PROSITE" id="PS50893">
    <property type="entry name" value="ABC_TRANSPORTER_2"/>
    <property type="match status" value="2"/>
</dbReference>
<organism evidence="6 7">
    <name type="scientific">Amycolatopsis carbonis</name>
    <dbReference type="NCBI Taxonomy" id="715471"/>
    <lineage>
        <taxon>Bacteria</taxon>
        <taxon>Bacillati</taxon>
        <taxon>Actinomycetota</taxon>
        <taxon>Actinomycetes</taxon>
        <taxon>Pseudonocardiales</taxon>
        <taxon>Pseudonocardiaceae</taxon>
        <taxon>Amycolatopsis</taxon>
    </lineage>
</organism>
<dbReference type="PANTHER" id="PTHR43790">
    <property type="entry name" value="CARBOHYDRATE TRANSPORT ATP-BINDING PROTEIN MG119-RELATED"/>
    <property type="match status" value="1"/>
</dbReference>
<keyword evidence="7" id="KW-1185">Reference proteome</keyword>
<dbReference type="GO" id="GO:0016887">
    <property type="term" value="F:ATP hydrolysis activity"/>
    <property type="evidence" value="ECO:0007669"/>
    <property type="project" value="InterPro"/>
</dbReference>
<dbReference type="Gene3D" id="3.40.50.300">
    <property type="entry name" value="P-loop containing nucleotide triphosphate hydrolases"/>
    <property type="match status" value="2"/>
</dbReference>
<keyword evidence="2" id="KW-0677">Repeat</keyword>
<dbReference type="RefSeq" id="WP_285966401.1">
    <property type="nucleotide sequence ID" value="NZ_CP127294.1"/>
</dbReference>
<gene>
    <name evidence="6" type="ORF">QRX50_29550</name>
</gene>
<dbReference type="KEGG" id="acab:QRX50_29550"/>
<dbReference type="AlphaFoldDB" id="A0A9Y2IAX9"/>
<dbReference type="Proteomes" id="UP001236014">
    <property type="component" value="Chromosome"/>
</dbReference>
<dbReference type="PANTHER" id="PTHR43790:SF9">
    <property type="entry name" value="GALACTOFURANOSE TRANSPORTER ATP-BINDING PROTEIN YTFR"/>
    <property type="match status" value="1"/>
</dbReference>
<evidence type="ECO:0000313" key="6">
    <source>
        <dbReference type="EMBL" id="WIX75636.1"/>
    </source>
</evidence>
<dbReference type="CDD" id="cd03215">
    <property type="entry name" value="ABC_Carb_Monos_II"/>
    <property type="match status" value="1"/>
</dbReference>
<dbReference type="InterPro" id="IPR050107">
    <property type="entry name" value="ABC_carbohydrate_import_ATPase"/>
</dbReference>
<dbReference type="InterPro" id="IPR003593">
    <property type="entry name" value="AAA+_ATPase"/>
</dbReference>
<dbReference type="CDD" id="cd03216">
    <property type="entry name" value="ABC_Carb_Monos_I"/>
    <property type="match status" value="1"/>
</dbReference>
<dbReference type="GO" id="GO:0005524">
    <property type="term" value="F:ATP binding"/>
    <property type="evidence" value="ECO:0007669"/>
    <property type="project" value="UniProtKB-KW"/>
</dbReference>
<evidence type="ECO:0000256" key="4">
    <source>
        <dbReference type="ARBA" id="ARBA00022840"/>
    </source>
</evidence>
<evidence type="ECO:0000256" key="3">
    <source>
        <dbReference type="ARBA" id="ARBA00022741"/>
    </source>
</evidence>
<protein>
    <submittedName>
        <fullName evidence="6">Sugar ABC transporter ATP-binding protein</fullName>
    </submittedName>
</protein>